<keyword evidence="6" id="KW-0808">Transferase</keyword>
<dbReference type="PANTHER" id="PTHR30627:SF1">
    <property type="entry name" value="PEPTIDOGLYCAN D,D-TRANSPEPTIDASE FTSI"/>
    <property type="match status" value="1"/>
</dbReference>
<dbReference type="Pfam" id="PF00905">
    <property type="entry name" value="Transpeptidase"/>
    <property type="match status" value="1"/>
</dbReference>
<dbReference type="Pfam" id="PF03717">
    <property type="entry name" value="PBP_dimer"/>
    <property type="match status" value="1"/>
</dbReference>
<comment type="caution">
    <text evidence="6">The sequence shown here is derived from an EMBL/GenBank/DDBJ whole genome shotgun (WGS) entry which is preliminary data.</text>
</comment>
<dbReference type="AlphaFoldDB" id="A0A0G0MPQ0"/>
<accession>A0A0G0MPQ0</accession>
<comment type="subcellular location">
    <subcellularLocation>
        <location evidence="1">Membrane</location>
    </subcellularLocation>
</comment>
<evidence type="ECO:0000256" key="2">
    <source>
        <dbReference type="ARBA" id="ARBA00023136"/>
    </source>
</evidence>
<dbReference type="Gene3D" id="3.30.450.330">
    <property type="match status" value="1"/>
</dbReference>
<protein>
    <submittedName>
        <fullName evidence="6">Peptidoglycan glycosyltransferase</fullName>
    </submittedName>
</protein>
<dbReference type="SUPFAM" id="SSF56519">
    <property type="entry name" value="Penicillin binding protein dimerisation domain"/>
    <property type="match status" value="1"/>
</dbReference>
<dbReference type="InterPro" id="IPR001460">
    <property type="entry name" value="PCN-bd_Tpept"/>
</dbReference>
<feature type="domain" description="Penicillin-binding protein transpeptidase" evidence="4">
    <location>
        <begin position="244"/>
        <end position="543"/>
    </location>
</feature>
<feature type="transmembrane region" description="Helical" evidence="3">
    <location>
        <begin position="12"/>
        <end position="31"/>
    </location>
</feature>
<dbReference type="Gene3D" id="3.40.710.10">
    <property type="entry name" value="DD-peptidase/beta-lactamase superfamily"/>
    <property type="match status" value="1"/>
</dbReference>
<keyword evidence="3" id="KW-0812">Transmembrane</keyword>
<organism evidence="6 7">
    <name type="scientific">Candidatus Woesebacteria bacterium GW2011_GWB1_38_5b</name>
    <dbReference type="NCBI Taxonomy" id="1618569"/>
    <lineage>
        <taxon>Bacteria</taxon>
        <taxon>Candidatus Woeseibacteriota</taxon>
    </lineage>
</organism>
<reference evidence="6 7" key="1">
    <citation type="journal article" date="2015" name="Nature">
        <title>rRNA introns, odd ribosomes, and small enigmatic genomes across a large radiation of phyla.</title>
        <authorList>
            <person name="Brown C.T."/>
            <person name="Hug L.A."/>
            <person name="Thomas B.C."/>
            <person name="Sharon I."/>
            <person name="Castelle C.J."/>
            <person name="Singh A."/>
            <person name="Wilkins M.J."/>
            <person name="Williams K.H."/>
            <person name="Banfield J.F."/>
        </authorList>
    </citation>
    <scope>NUCLEOTIDE SEQUENCE [LARGE SCALE GENOMIC DNA]</scope>
</reference>
<dbReference type="Proteomes" id="UP000034181">
    <property type="component" value="Unassembled WGS sequence"/>
</dbReference>
<evidence type="ECO:0000256" key="1">
    <source>
        <dbReference type="ARBA" id="ARBA00004370"/>
    </source>
</evidence>
<dbReference type="GO" id="GO:0016740">
    <property type="term" value="F:transferase activity"/>
    <property type="evidence" value="ECO:0007669"/>
    <property type="project" value="UniProtKB-KW"/>
</dbReference>
<evidence type="ECO:0000256" key="3">
    <source>
        <dbReference type="SAM" id="Phobius"/>
    </source>
</evidence>
<evidence type="ECO:0000259" key="5">
    <source>
        <dbReference type="Pfam" id="PF03717"/>
    </source>
</evidence>
<dbReference type="EMBL" id="LBUZ01000008">
    <property type="protein sequence ID" value="KKQ75624.1"/>
    <property type="molecule type" value="Genomic_DNA"/>
</dbReference>
<evidence type="ECO:0000259" key="4">
    <source>
        <dbReference type="Pfam" id="PF00905"/>
    </source>
</evidence>
<dbReference type="SUPFAM" id="SSF56601">
    <property type="entry name" value="beta-lactamase/transpeptidase-like"/>
    <property type="match status" value="1"/>
</dbReference>
<gene>
    <name evidence="6" type="ORF">US96_C0008G0010</name>
</gene>
<feature type="domain" description="Penicillin-binding protein dimerisation" evidence="5">
    <location>
        <begin position="50"/>
        <end position="199"/>
    </location>
</feature>
<dbReference type="GO" id="GO:0008658">
    <property type="term" value="F:penicillin binding"/>
    <property type="evidence" value="ECO:0007669"/>
    <property type="project" value="InterPro"/>
</dbReference>
<dbReference type="GO" id="GO:0071555">
    <property type="term" value="P:cell wall organization"/>
    <property type="evidence" value="ECO:0007669"/>
    <property type="project" value="TreeGrafter"/>
</dbReference>
<dbReference type="InterPro" id="IPR012338">
    <property type="entry name" value="Beta-lactam/transpept-like"/>
</dbReference>
<proteinExistence type="predicted"/>
<dbReference type="InterPro" id="IPR005311">
    <property type="entry name" value="PBP_dimer"/>
</dbReference>
<dbReference type="GO" id="GO:0005886">
    <property type="term" value="C:plasma membrane"/>
    <property type="evidence" value="ECO:0007669"/>
    <property type="project" value="TreeGrafter"/>
</dbReference>
<evidence type="ECO:0000313" key="7">
    <source>
        <dbReference type="Proteomes" id="UP000034181"/>
    </source>
</evidence>
<sequence>MEIETRLVIIKYLFVLMGVVLLIRLFYWQGLMASELSEQARAQHQSSNQILAPRGNILSQDNTWLAASQEAWLLFASKPELKEDTKTIAVKLAPLLGEEKERIQSLLDRPEAVWIPIKHKISTEIKKNIQAMEIAGIGFDKQEMRVYPEGSLSAQLLGFVGKDEEGNDKGYFGLEGQYDLPLSGKPGYLQREADARGAPIIFGDSKEISAVGGADLVTHVDKTIQLVVEQKLKQGLEKYGAISGSAVVIDPKTGGVMAIASFPSYDPFKYYDFTDELFKNPVISDTFEPGSVFKPIVMASGLDAGVINPETVCDICHGPYKVDKYFIETWDQKYYANSTMTDVILHSDNVGMTYVGNKLGAERLYDYLDKFGFGGLTGIDLQGEANPRLRKKGTWNVVDTATAAFGQGVAVTPIQMVKAIAIIANKGMNVEPRVVDKIKGLGWEQDLPQSQEKRVISETAANQVTKMMIQAVKNGEAKWAVPKGFNVAGKTGTAQIPLQGHYDAEKTNASFVGFAPPSDPKFVMFITLKEPKTSPWASETTAPLWFSIAKEMFPYLGIQPGD</sequence>
<keyword evidence="3" id="KW-1133">Transmembrane helix</keyword>
<dbReference type="PANTHER" id="PTHR30627">
    <property type="entry name" value="PEPTIDOGLYCAN D,D-TRANSPEPTIDASE"/>
    <property type="match status" value="1"/>
</dbReference>
<dbReference type="InterPro" id="IPR050515">
    <property type="entry name" value="Beta-lactam/transpept"/>
</dbReference>
<evidence type="ECO:0000313" key="6">
    <source>
        <dbReference type="EMBL" id="KKQ75624.1"/>
    </source>
</evidence>
<name>A0A0G0MPQ0_9BACT</name>
<dbReference type="InterPro" id="IPR036138">
    <property type="entry name" value="PBP_dimer_sf"/>
</dbReference>
<dbReference type="Gene3D" id="3.90.1310.10">
    <property type="entry name" value="Penicillin-binding protein 2a (Domain 2)"/>
    <property type="match status" value="1"/>
</dbReference>
<keyword evidence="2 3" id="KW-0472">Membrane</keyword>